<evidence type="ECO:0000313" key="2">
    <source>
        <dbReference type="EMBL" id="OEZ94423.1"/>
    </source>
</evidence>
<dbReference type="PANTHER" id="PTHR43741">
    <property type="entry name" value="FMN-DEPENDENT NADH-AZOREDUCTASE 1"/>
    <property type="match status" value="1"/>
</dbReference>
<evidence type="ECO:0000259" key="1">
    <source>
        <dbReference type="Pfam" id="PF02525"/>
    </source>
</evidence>
<organism evidence="2 3">
    <name type="scientific">Duganella phyllosphaerae</name>
    <dbReference type="NCBI Taxonomy" id="762836"/>
    <lineage>
        <taxon>Bacteria</taxon>
        <taxon>Pseudomonadati</taxon>
        <taxon>Pseudomonadota</taxon>
        <taxon>Betaproteobacteria</taxon>
        <taxon>Burkholderiales</taxon>
        <taxon>Oxalobacteraceae</taxon>
        <taxon>Telluria group</taxon>
        <taxon>Duganella</taxon>
    </lineage>
</organism>
<proteinExistence type="predicted"/>
<accession>A0A1E7WBX9</accession>
<dbReference type="Proteomes" id="UP000175989">
    <property type="component" value="Unassembled WGS sequence"/>
</dbReference>
<protein>
    <submittedName>
        <fullName evidence="2">FMN-dependent NADH-azoreductase 1</fullName>
        <ecNumber evidence="2">1.7.-.-</ecNumber>
    </submittedName>
</protein>
<name>A0A1E7WBX9_9BURK</name>
<dbReference type="PATRIC" id="fig|762836.4.peg.4704"/>
<feature type="domain" description="Flavodoxin-like fold" evidence="1">
    <location>
        <begin position="1"/>
        <end position="175"/>
    </location>
</feature>
<dbReference type="Gene3D" id="3.40.50.360">
    <property type="match status" value="1"/>
</dbReference>
<dbReference type="InterPro" id="IPR003680">
    <property type="entry name" value="Flavodoxin_fold"/>
</dbReference>
<keyword evidence="2" id="KW-0560">Oxidoreductase</keyword>
<dbReference type="GO" id="GO:0016491">
    <property type="term" value="F:oxidoreductase activity"/>
    <property type="evidence" value="ECO:0007669"/>
    <property type="project" value="UniProtKB-KW"/>
</dbReference>
<dbReference type="AlphaFoldDB" id="A0A1E7WBX9"/>
<gene>
    <name evidence="2" type="primary">azoR1</name>
    <name evidence="2" type="ORF">DUPY_45730</name>
</gene>
<dbReference type="Pfam" id="PF02525">
    <property type="entry name" value="Flavodoxin_2"/>
    <property type="match status" value="1"/>
</dbReference>
<reference evidence="3" key="1">
    <citation type="journal article" date="2016" name="Front. Microbiol.">
        <title>Molecular Keys to the Janthinobacterium and Duganella spp. Interaction with the Plant Pathogen Fusarium graminearum.</title>
        <authorList>
            <person name="Haack F.S."/>
            <person name="Poehlein A."/>
            <person name="Kroger C."/>
            <person name="Voigt C.A."/>
            <person name="Piepenbring M."/>
            <person name="Bode H.B."/>
            <person name="Daniel R."/>
            <person name="Schafer W."/>
            <person name="Streit W.R."/>
        </authorList>
    </citation>
    <scope>NUCLEOTIDE SEQUENCE [LARGE SCALE GENOMIC DNA]</scope>
    <source>
        <strain evidence="3">T54</strain>
    </source>
</reference>
<dbReference type="OrthoDB" id="9787136at2"/>
<dbReference type="InterPro" id="IPR050104">
    <property type="entry name" value="FMN-dep_NADH:Q_OxRdtase_AzoR1"/>
</dbReference>
<dbReference type="SUPFAM" id="SSF52218">
    <property type="entry name" value="Flavoproteins"/>
    <property type="match status" value="1"/>
</dbReference>
<sequence length="181" mass="19719">MNILHIDSCVLGDQSRSRRHTAATVANLAATTPGARVIYRDLAAAPLSHVSGPLLQAMSRQWNAAIPMHPDLRAEILLSAALLQEFIEADVVVVGAPMHNYFAPSSLKVWLDRLLHLHDPRENVCMAEVRVILVTSGADDRAGAPLVQHYEELLQAAFATIGVRQLQIARSSDFAAQAERS</sequence>
<dbReference type="EMBL" id="LROM01000133">
    <property type="protein sequence ID" value="OEZ94423.1"/>
    <property type="molecule type" value="Genomic_DNA"/>
</dbReference>
<dbReference type="EC" id="1.7.-.-" evidence="2"/>
<keyword evidence="3" id="KW-1185">Reference proteome</keyword>
<evidence type="ECO:0000313" key="3">
    <source>
        <dbReference type="Proteomes" id="UP000175989"/>
    </source>
</evidence>
<comment type="caution">
    <text evidence="2">The sequence shown here is derived from an EMBL/GenBank/DDBJ whole genome shotgun (WGS) entry which is preliminary data.</text>
</comment>
<dbReference type="RefSeq" id="WP_070251435.1">
    <property type="nucleotide sequence ID" value="NZ_LROM01000133.1"/>
</dbReference>
<dbReference type="InterPro" id="IPR029039">
    <property type="entry name" value="Flavoprotein-like_sf"/>
</dbReference>
<dbReference type="PANTHER" id="PTHR43741:SF4">
    <property type="entry name" value="FMN-DEPENDENT NADH:QUINONE OXIDOREDUCTASE"/>
    <property type="match status" value="1"/>
</dbReference>